<evidence type="ECO:0000259" key="1">
    <source>
        <dbReference type="Pfam" id="PF01850"/>
    </source>
</evidence>
<dbReference type="InterPro" id="IPR029060">
    <property type="entry name" value="PIN-like_dom_sf"/>
</dbReference>
<evidence type="ECO:0000313" key="3">
    <source>
        <dbReference type="Proteomes" id="UP000192569"/>
    </source>
</evidence>
<dbReference type="EMBL" id="LT838272">
    <property type="protein sequence ID" value="SMB99023.1"/>
    <property type="molecule type" value="Genomic_DNA"/>
</dbReference>
<dbReference type="Proteomes" id="UP000192569">
    <property type="component" value="Chromosome I"/>
</dbReference>
<proteinExistence type="predicted"/>
<dbReference type="OrthoDB" id="1723839at2"/>
<dbReference type="AlphaFoldDB" id="A0A1W1W0I3"/>
<organism evidence="2 3">
    <name type="scientific">Thermanaeromonas toyohensis ToBE</name>
    <dbReference type="NCBI Taxonomy" id="698762"/>
    <lineage>
        <taxon>Bacteria</taxon>
        <taxon>Bacillati</taxon>
        <taxon>Bacillota</taxon>
        <taxon>Clostridia</taxon>
        <taxon>Neomoorellales</taxon>
        <taxon>Neomoorellaceae</taxon>
        <taxon>Thermanaeromonas</taxon>
    </lineage>
</organism>
<name>A0A1W1W0I3_9FIRM</name>
<dbReference type="RefSeq" id="WP_084666403.1">
    <property type="nucleotide sequence ID" value="NZ_LT838272.1"/>
</dbReference>
<dbReference type="InterPro" id="IPR002716">
    <property type="entry name" value="PIN_dom"/>
</dbReference>
<dbReference type="STRING" id="698762.SAMN00808754_2688"/>
<gene>
    <name evidence="2" type="ORF">SAMN00808754_2688</name>
</gene>
<evidence type="ECO:0000313" key="2">
    <source>
        <dbReference type="EMBL" id="SMB99023.1"/>
    </source>
</evidence>
<sequence>MIKENGNTQIVAVTLDSWAILAWLQGEKAGKLVKSLIAWCNGEGEILKEIQLLLGDTSEPPRLYLNLINLGEIFYILGRRQGEKAAQEVVNRLYLSPLEIIPVTEELVIRAAKLKIKYPLAYADAFAVATAQVTNSALLTGDPELKDIKEVRILWLQ</sequence>
<accession>A0A1W1W0I3</accession>
<protein>
    <submittedName>
        <fullName evidence="2">Predicted nucleic acid-binding protein, contains PIN domain</fullName>
    </submittedName>
</protein>
<reference evidence="2 3" key="1">
    <citation type="submission" date="2017-04" db="EMBL/GenBank/DDBJ databases">
        <authorList>
            <person name="Afonso C.L."/>
            <person name="Miller P.J."/>
            <person name="Scott M.A."/>
            <person name="Spackman E."/>
            <person name="Goraichik I."/>
            <person name="Dimitrov K.M."/>
            <person name="Suarez D.L."/>
            <person name="Swayne D.E."/>
        </authorList>
    </citation>
    <scope>NUCLEOTIDE SEQUENCE [LARGE SCALE GENOMIC DNA]</scope>
    <source>
        <strain evidence="2 3">ToBE</strain>
    </source>
</reference>
<dbReference type="Gene3D" id="3.40.50.1010">
    <property type="entry name" value="5'-nuclease"/>
    <property type="match status" value="1"/>
</dbReference>
<feature type="domain" description="PIN" evidence="1">
    <location>
        <begin position="37"/>
        <end position="149"/>
    </location>
</feature>
<dbReference type="SUPFAM" id="SSF88723">
    <property type="entry name" value="PIN domain-like"/>
    <property type="match status" value="1"/>
</dbReference>
<dbReference type="Pfam" id="PF01850">
    <property type="entry name" value="PIN"/>
    <property type="match status" value="1"/>
</dbReference>
<dbReference type="CDD" id="cd18689">
    <property type="entry name" value="PIN_VapC-like"/>
    <property type="match status" value="1"/>
</dbReference>
<keyword evidence="3" id="KW-1185">Reference proteome</keyword>